<dbReference type="EMBL" id="JH002893">
    <property type="protein sequence ID" value="EGW08398.1"/>
    <property type="molecule type" value="Genomic_DNA"/>
</dbReference>
<dbReference type="InParanoid" id="G3IHY2"/>
<protein>
    <submittedName>
        <fullName evidence="1">Uncharacterized protein</fullName>
    </submittedName>
</protein>
<gene>
    <name evidence="1" type="ORF">I79_023442</name>
</gene>
<evidence type="ECO:0000313" key="2">
    <source>
        <dbReference type="Proteomes" id="UP000001075"/>
    </source>
</evidence>
<accession>G3IHY2</accession>
<dbReference type="Proteomes" id="UP000001075">
    <property type="component" value="Unassembled WGS sequence"/>
</dbReference>
<name>G3IHY2_CRIGR</name>
<reference evidence="2" key="1">
    <citation type="journal article" date="2011" name="Nat. Biotechnol.">
        <title>The genomic sequence of the Chinese hamster ovary (CHO)-K1 cell line.</title>
        <authorList>
            <person name="Xu X."/>
            <person name="Nagarajan H."/>
            <person name="Lewis N.E."/>
            <person name="Pan S."/>
            <person name="Cai Z."/>
            <person name="Liu X."/>
            <person name="Chen W."/>
            <person name="Xie M."/>
            <person name="Wang W."/>
            <person name="Hammond S."/>
            <person name="Andersen M.R."/>
            <person name="Neff N."/>
            <person name="Passarelli B."/>
            <person name="Koh W."/>
            <person name="Fan H.C."/>
            <person name="Wang J."/>
            <person name="Gui Y."/>
            <person name="Lee K.H."/>
            <person name="Betenbaugh M.J."/>
            <person name="Quake S.R."/>
            <person name="Famili I."/>
            <person name="Palsson B.O."/>
            <person name="Wang J."/>
        </authorList>
    </citation>
    <scope>NUCLEOTIDE SEQUENCE [LARGE SCALE GENOMIC DNA]</scope>
    <source>
        <strain evidence="2">CHO K1 cell line</strain>
    </source>
</reference>
<sequence length="72" mass="8269">MDLCEFAINLVNKATQRNPIWKNKQTNKQKHKDSEELLVLRDVKTADGHGSCCRRENSSCHLFSAPHLHPKT</sequence>
<organism evidence="1 2">
    <name type="scientific">Cricetulus griseus</name>
    <name type="common">Chinese hamster</name>
    <name type="synonym">Cricetulus barabensis griseus</name>
    <dbReference type="NCBI Taxonomy" id="10029"/>
    <lineage>
        <taxon>Eukaryota</taxon>
        <taxon>Metazoa</taxon>
        <taxon>Chordata</taxon>
        <taxon>Craniata</taxon>
        <taxon>Vertebrata</taxon>
        <taxon>Euteleostomi</taxon>
        <taxon>Mammalia</taxon>
        <taxon>Eutheria</taxon>
        <taxon>Euarchontoglires</taxon>
        <taxon>Glires</taxon>
        <taxon>Rodentia</taxon>
        <taxon>Myomorpha</taxon>
        <taxon>Muroidea</taxon>
        <taxon>Cricetidae</taxon>
        <taxon>Cricetinae</taxon>
        <taxon>Cricetulus</taxon>
    </lineage>
</organism>
<proteinExistence type="predicted"/>
<evidence type="ECO:0000313" key="1">
    <source>
        <dbReference type="EMBL" id="EGW08398.1"/>
    </source>
</evidence>
<dbReference type="AlphaFoldDB" id="G3IHY2"/>